<proteinExistence type="predicted"/>
<dbReference type="PANTHER" id="PTHR31415">
    <property type="entry name" value="OS05G0367900 PROTEIN"/>
    <property type="match status" value="1"/>
</dbReference>
<dbReference type="PANTHER" id="PTHR31415:SF67">
    <property type="entry name" value="OS04G0114300 PROTEIN"/>
    <property type="match status" value="1"/>
</dbReference>
<sequence length="212" mass="23150">MVDRRRGQEQKMGWPACCCFCWCTIMVCAVIYVPIFLFVPYTSVSVTVDDASLDRLSLAAPGNGTAFLSYNLSLTVAVRNDNVAIRAWRTAPLDAELRFRGRPFAAVRLAGAGDGERGRRIRALTTKVYRVAAAAERAPVELGSDRVAEFARERVAGEFQLGLIVAGQFKYQAHRGRHSIKVSCPLKLSLSTSTAPAAFARVKCTEACEDDG</sequence>
<dbReference type="EMBL" id="OZ075114">
    <property type="protein sequence ID" value="CAL5055805.1"/>
    <property type="molecule type" value="Genomic_DNA"/>
</dbReference>
<dbReference type="InterPro" id="IPR044839">
    <property type="entry name" value="NDR1-like"/>
</dbReference>
<evidence type="ECO:0000313" key="5">
    <source>
        <dbReference type="Proteomes" id="UP001497457"/>
    </source>
</evidence>
<comment type="subcellular location">
    <subcellularLocation>
        <location evidence="1">Membrane</location>
    </subcellularLocation>
</comment>
<accession>A0ABC9EE45</accession>
<keyword evidence="2 3" id="KW-0472">Membrane</keyword>
<evidence type="ECO:0008006" key="6">
    <source>
        <dbReference type="Google" id="ProtNLM"/>
    </source>
</evidence>
<evidence type="ECO:0000256" key="1">
    <source>
        <dbReference type="ARBA" id="ARBA00004370"/>
    </source>
</evidence>
<keyword evidence="3" id="KW-1133">Transmembrane helix</keyword>
<name>A0ABC9EE45_9POAL</name>
<keyword evidence="5" id="KW-1185">Reference proteome</keyword>
<protein>
    <recommendedName>
        <fullName evidence="6">Late embryogenesis abundant protein LEA-2 subgroup domain-containing protein</fullName>
    </recommendedName>
</protein>
<gene>
    <name evidence="4" type="ORF">URODEC1_LOCUS94655</name>
</gene>
<reference evidence="4" key="1">
    <citation type="submission" date="2024-10" db="EMBL/GenBank/DDBJ databases">
        <authorList>
            <person name="Ryan C."/>
        </authorList>
    </citation>
    <scope>NUCLEOTIDE SEQUENCE [LARGE SCALE GENOMIC DNA]</scope>
</reference>
<dbReference type="AlphaFoldDB" id="A0ABC9EE45"/>
<feature type="transmembrane region" description="Helical" evidence="3">
    <location>
        <begin position="12"/>
        <end position="39"/>
    </location>
</feature>
<dbReference type="GO" id="GO:0016020">
    <property type="term" value="C:membrane"/>
    <property type="evidence" value="ECO:0007669"/>
    <property type="project" value="UniProtKB-SubCell"/>
</dbReference>
<dbReference type="Proteomes" id="UP001497457">
    <property type="component" value="Chromosome 4rd"/>
</dbReference>
<evidence type="ECO:0000256" key="2">
    <source>
        <dbReference type="ARBA" id="ARBA00023136"/>
    </source>
</evidence>
<organism evidence="4 5">
    <name type="scientific">Urochloa decumbens</name>
    <dbReference type="NCBI Taxonomy" id="240449"/>
    <lineage>
        <taxon>Eukaryota</taxon>
        <taxon>Viridiplantae</taxon>
        <taxon>Streptophyta</taxon>
        <taxon>Embryophyta</taxon>
        <taxon>Tracheophyta</taxon>
        <taxon>Spermatophyta</taxon>
        <taxon>Magnoliopsida</taxon>
        <taxon>Liliopsida</taxon>
        <taxon>Poales</taxon>
        <taxon>Poaceae</taxon>
        <taxon>PACMAD clade</taxon>
        <taxon>Panicoideae</taxon>
        <taxon>Panicodae</taxon>
        <taxon>Paniceae</taxon>
        <taxon>Melinidinae</taxon>
        <taxon>Urochloa</taxon>
    </lineage>
</organism>
<evidence type="ECO:0000313" key="4">
    <source>
        <dbReference type="EMBL" id="CAL5055805.1"/>
    </source>
</evidence>
<evidence type="ECO:0000256" key="3">
    <source>
        <dbReference type="SAM" id="Phobius"/>
    </source>
</evidence>
<keyword evidence="3" id="KW-0812">Transmembrane</keyword>